<accession>A0A4R3R981</accession>
<proteinExistence type="predicted"/>
<organism evidence="1 2">
    <name type="scientific">Rhizobium azibense</name>
    <dbReference type="NCBI Taxonomy" id="1136135"/>
    <lineage>
        <taxon>Bacteria</taxon>
        <taxon>Pseudomonadati</taxon>
        <taxon>Pseudomonadota</taxon>
        <taxon>Alphaproteobacteria</taxon>
        <taxon>Hyphomicrobiales</taxon>
        <taxon>Rhizobiaceae</taxon>
        <taxon>Rhizobium/Agrobacterium group</taxon>
        <taxon>Rhizobium</taxon>
    </lineage>
</organism>
<evidence type="ECO:0000313" key="1">
    <source>
        <dbReference type="EMBL" id="TCU31311.1"/>
    </source>
</evidence>
<evidence type="ECO:0000313" key="2">
    <source>
        <dbReference type="Proteomes" id="UP000295507"/>
    </source>
</evidence>
<dbReference type="Proteomes" id="UP000295507">
    <property type="component" value="Unassembled WGS sequence"/>
</dbReference>
<comment type="caution">
    <text evidence="1">The sequence shown here is derived from an EMBL/GenBank/DDBJ whole genome shotgun (WGS) entry which is preliminary data.</text>
</comment>
<protein>
    <submittedName>
        <fullName evidence="1">Uncharacterized protein</fullName>
    </submittedName>
</protein>
<dbReference type="EMBL" id="SMBK01000030">
    <property type="protein sequence ID" value="TCU31311.1"/>
    <property type="molecule type" value="Genomic_DNA"/>
</dbReference>
<dbReference type="AlphaFoldDB" id="A0A4R3R981"/>
<gene>
    <name evidence="1" type="ORF">EV129_1305</name>
</gene>
<reference evidence="1 2" key="1">
    <citation type="submission" date="2019-03" db="EMBL/GenBank/DDBJ databases">
        <title>Genomic Encyclopedia of Type Strains, Phase IV (KMG-V): Genome sequencing to study the core and pangenomes of soil and plant-associated prokaryotes.</title>
        <authorList>
            <person name="Whitman W."/>
        </authorList>
    </citation>
    <scope>NUCLEOTIDE SEQUENCE [LARGE SCALE GENOMIC DNA]</scope>
    <source>
        <strain evidence="1 2">IE4868</strain>
    </source>
</reference>
<sequence>MKHISSLFAAVNSHGFMPLALNSAVSSFEVVLV</sequence>
<name>A0A4R3R981_9HYPH</name>